<feature type="coiled-coil region" evidence="9">
    <location>
        <begin position="357"/>
        <end position="395"/>
    </location>
</feature>
<sequence length="606" mass="69079">MPLNGEWAFYYKKLLESNEIMGHNPTANVPIPGMWSSYEDGQGKVFSNQGYGTLHLILKVGSKEIDTEKALYIPVFNTAYEIYIDGKKLGGAGKVGKNKESMTPQYLPQIFYFTPTAEQVEIIIQTSNFYHMKSGVSKEILYGDAVRVSKLIDKRIAKDSFLFGVFILIMLYHLAFYFNRKREFKSFVFGILSFVIAMRIVLIGESLLYQYFPNFNWTIGLKMEYLTVNFGFFLYSVFSYYLYPHESNIVIYRISLLVTGAFSLCVLLTPPTVFGYLLKPSGVVAGCLIVYFSYVFVLSIIRKREGASIIFVTGLFFSYTGVHDILMYFGFIQSLDLVPVGFFVFIFSQFIVLANGYARSFNEADRLNEKLRELNEHLEDRVQAQTATIEMAMKETAVALADKKVLQERNRIIGEIHDTVGHILTSIIIQIEAGKRLIKKDSALAIEKLEISQGQVRQGLNDIRRSLRLINDDRTVVKDLLSIRSLIKDTEANMGVIIERDIRLKEELSKDQKLVIYRALQEGLTNGVRHGQAKHFTFELFHADEEIIFRLEDDGNGADEIKHGIGLEAMQERVKRVGGTMFVRSEKGKGFTIEIQIPLIPPNNFE</sequence>
<protein>
    <recommendedName>
        <fullName evidence="2">histidine kinase</fullName>
        <ecNumber evidence="2">2.7.13.3</ecNumber>
    </recommendedName>
</protein>
<keyword evidence="10" id="KW-0472">Membrane</keyword>
<evidence type="ECO:0000256" key="9">
    <source>
        <dbReference type="SAM" id="Coils"/>
    </source>
</evidence>
<dbReference type="InterPro" id="IPR011623">
    <property type="entry name" value="7TMR_DISM_rcpt_extracell_dom1"/>
</dbReference>
<keyword evidence="10" id="KW-0812">Transmembrane</keyword>
<accession>A0ABT9V5P6</accession>
<dbReference type="Gene3D" id="1.20.5.1930">
    <property type="match status" value="1"/>
</dbReference>
<keyword evidence="9" id="KW-0175">Coiled coil</keyword>
<dbReference type="Pfam" id="PF02518">
    <property type="entry name" value="HATPase_c"/>
    <property type="match status" value="1"/>
</dbReference>
<evidence type="ECO:0000259" key="11">
    <source>
        <dbReference type="SMART" id="SM00387"/>
    </source>
</evidence>
<dbReference type="Gene3D" id="3.30.565.10">
    <property type="entry name" value="Histidine kinase-like ATPase, C-terminal domain"/>
    <property type="match status" value="1"/>
</dbReference>
<evidence type="ECO:0000256" key="6">
    <source>
        <dbReference type="ARBA" id="ARBA00022777"/>
    </source>
</evidence>
<keyword evidence="10" id="KW-1133">Transmembrane helix</keyword>
<keyword evidence="5" id="KW-0547">Nucleotide-binding</keyword>
<reference evidence="12 13" key="1">
    <citation type="submission" date="2023-07" db="EMBL/GenBank/DDBJ databases">
        <title>Genomic Encyclopedia of Type Strains, Phase IV (KMG-IV): sequencing the most valuable type-strain genomes for metagenomic binning, comparative biology and taxonomic classification.</title>
        <authorList>
            <person name="Goeker M."/>
        </authorList>
    </citation>
    <scope>NUCLEOTIDE SEQUENCE [LARGE SCALE GENOMIC DNA]</scope>
    <source>
        <strain evidence="12 13">DSM 23948</strain>
    </source>
</reference>
<evidence type="ECO:0000313" key="12">
    <source>
        <dbReference type="EMBL" id="MDQ0156271.1"/>
    </source>
</evidence>
<feature type="transmembrane region" description="Helical" evidence="10">
    <location>
        <begin position="187"/>
        <end position="212"/>
    </location>
</feature>
<evidence type="ECO:0000256" key="1">
    <source>
        <dbReference type="ARBA" id="ARBA00000085"/>
    </source>
</evidence>
<dbReference type="EC" id="2.7.13.3" evidence="2"/>
<gene>
    <name evidence="12" type="ORF">J2S07_002590</name>
</gene>
<dbReference type="InterPro" id="IPR011712">
    <property type="entry name" value="Sig_transdc_His_kin_sub3_dim/P"/>
</dbReference>
<dbReference type="Pfam" id="PF07730">
    <property type="entry name" value="HisKA_3"/>
    <property type="match status" value="1"/>
</dbReference>
<feature type="transmembrane region" description="Helical" evidence="10">
    <location>
        <begin position="281"/>
        <end position="301"/>
    </location>
</feature>
<feature type="transmembrane region" description="Helical" evidence="10">
    <location>
        <begin position="308"/>
        <end position="331"/>
    </location>
</feature>
<dbReference type="InterPro" id="IPR003594">
    <property type="entry name" value="HATPase_dom"/>
</dbReference>
<organism evidence="12 13">
    <name type="scientific">Anoxybacillus andreesenii</name>
    <dbReference type="NCBI Taxonomy" id="1325932"/>
    <lineage>
        <taxon>Bacteria</taxon>
        <taxon>Bacillati</taxon>
        <taxon>Bacillota</taxon>
        <taxon>Bacilli</taxon>
        <taxon>Bacillales</taxon>
        <taxon>Anoxybacillaceae</taxon>
        <taxon>Anoxybacillus</taxon>
    </lineage>
</organism>
<dbReference type="InterPro" id="IPR036890">
    <property type="entry name" value="HATPase_C_sf"/>
</dbReference>
<dbReference type="GO" id="GO:0016301">
    <property type="term" value="F:kinase activity"/>
    <property type="evidence" value="ECO:0007669"/>
    <property type="project" value="UniProtKB-KW"/>
</dbReference>
<feature type="transmembrane region" description="Helical" evidence="10">
    <location>
        <begin position="224"/>
        <end position="243"/>
    </location>
</feature>
<evidence type="ECO:0000313" key="13">
    <source>
        <dbReference type="Proteomes" id="UP001231362"/>
    </source>
</evidence>
<evidence type="ECO:0000256" key="4">
    <source>
        <dbReference type="ARBA" id="ARBA00022679"/>
    </source>
</evidence>
<dbReference type="PANTHER" id="PTHR24421:SF10">
    <property type="entry name" value="NITRATE_NITRITE SENSOR PROTEIN NARQ"/>
    <property type="match status" value="1"/>
</dbReference>
<keyword evidence="8" id="KW-0902">Two-component regulatory system</keyword>
<comment type="catalytic activity">
    <reaction evidence="1">
        <text>ATP + protein L-histidine = ADP + protein N-phospho-L-histidine.</text>
        <dbReference type="EC" id="2.7.13.3"/>
    </reaction>
</comment>
<evidence type="ECO:0000256" key="5">
    <source>
        <dbReference type="ARBA" id="ARBA00022741"/>
    </source>
</evidence>
<feature type="transmembrane region" description="Helical" evidence="10">
    <location>
        <begin position="250"/>
        <end position="269"/>
    </location>
</feature>
<evidence type="ECO:0000256" key="7">
    <source>
        <dbReference type="ARBA" id="ARBA00022840"/>
    </source>
</evidence>
<dbReference type="CDD" id="cd16917">
    <property type="entry name" value="HATPase_UhpB-NarQ-NarX-like"/>
    <property type="match status" value="1"/>
</dbReference>
<evidence type="ECO:0000256" key="10">
    <source>
        <dbReference type="SAM" id="Phobius"/>
    </source>
</evidence>
<feature type="transmembrane region" description="Helical" evidence="10">
    <location>
        <begin position="160"/>
        <end position="178"/>
    </location>
</feature>
<feature type="transmembrane region" description="Helical" evidence="10">
    <location>
        <begin position="337"/>
        <end position="358"/>
    </location>
</feature>
<dbReference type="RefSeq" id="WP_307150789.1">
    <property type="nucleotide sequence ID" value="NZ_JAUSTU010000011.1"/>
</dbReference>
<keyword evidence="13" id="KW-1185">Reference proteome</keyword>
<dbReference type="Pfam" id="PF07695">
    <property type="entry name" value="7TMR-DISM_7TM"/>
    <property type="match status" value="1"/>
</dbReference>
<dbReference type="SMART" id="SM00387">
    <property type="entry name" value="HATPase_c"/>
    <property type="match status" value="1"/>
</dbReference>
<keyword evidence="3" id="KW-0597">Phosphoprotein</keyword>
<keyword evidence="4" id="KW-0808">Transferase</keyword>
<evidence type="ECO:0000256" key="8">
    <source>
        <dbReference type="ARBA" id="ARBA00023012"/>
    </source>
</evidence>
<dbReference type="Proteomes" id="UP001231362">
    <property type="component" value="Unassembled WGS sequence"/>
</dbReference>
<comment type="caution">
    <text evidence="12">The sequence shown here is derived from an EMBL/GenBank/DDBJ whole genome shotgun (WGS) entry which is preliminary data.</text>
</comment>
<dbReference type="SUPFAM" id="SSF55874">
    <property type="entry name" value="ATPase domain of HSP90 chaperone/DNA topoisomerase II/histidine kinase"/>
    <property type="match status" value="1"/>
</dbReference>
<dbReference type="PANTHER" id="PTHR24421">
    <property type="entry name" value="NITRATE/NITRITE SENSOR PROTEIN NARX-RELATED"/>
    <property type="match status" value="1"/>
</dbReference>
<keyword evidence="6 12" id="KW-0418">Kinase</keyword>
<proteinExistence type="predicted"/>
<dbReference type="EMBL" id="JAUSTU010000011">
    <property type="protein sequence ID" value="MDQ0156271.1"/>
    <property type="molecule type" value="Genomic_DNA"/>
</dbReference>
<keyword evidence="7" id="KW-0067">ATP-binding</keyword>
<name>A0ABT9V5P6_9BACL</name>
<dbReference type="InterPro" id="IPR050482">
    <property type="entry name" value="Sensor_HK_TwoCompSys"/>
</dbReference>
<feature type="domain" description="Histidine kinase/HSP90-like ATPase" evidence="11">
    <location>
        <begin position="511"/>
        <end position="601"/>
    </location>
</feature>
<evidence type="ECO:0000256" key="2">
    <source>
        <dbReference type="ARBA" id="ARBA00012438"/>
    </source>
</evidence>
<evidence type="ECO:0000256" key="3">
    <source>
        <dbReference type="ARBA" id="ARBA00022553"/>
    </source>
</evidence>